<dbReference type="AlphaFoldDB" id="A0AA38LCC8"/>
<evidence type="ECO:0000256" key="2">
    <source>
        <dbReference type="ARBA" id="ARBA00006081"/>
    </source>
</evidence>
<dbReference type="EMBL" id="JAHRHJ020000005">
    <property type="protein sequence ID" value="KAH9315442.1"/>
    <property type="molecule type" value="Genomic_DNA"/>
</dbReference>
<name>A0AA38LCC8_TAXCH</name>
<evidence type="ECO:0000256" key="3">
    <source>
        <dbReference type="ARBA" id="ARBA00023242"/>
    </source>
</evidence>
<feature type="non-terminal residue" evidence="6">
    <location>
        <position position="259"/>
    </location>
</feature>
<dbReference type="Proteomes" id="UP000824469">
    <property type="component" value="Unassembled WGS sequence"/>
</dbReference>
<dbReference type="GO" id="GO:0005634">
    <property type="term" value="C:nucleus"/>
    <property type="evidence" value="ECO:0007669"/>
    <property type="project" value="UniProtKB-SubCell"/>
</dbReference>
<dbReference type="PANTHER" id="PTHR31413">
    <property type="entry name" value="AFP HOMOLOG 2"/>
    <property type="match status" value="1"/>
</dbReference>
<gene>
    <name evidence="6" type="ORF">KI387_024069</name>
</gene>
<evidence type="ECO:0000313" key="7">
    <source>
        <dbReference type="Proteomes" id="UP000824469"/>
    </source>
</evidence>
<comment type="caution">
    <text evidence="6">The sequence shown here is derived from an EMBL/GenBank/DDBJ whole genome shotgun (WGS) entry which is preliminary data.</text>
</comment>
<evidence type="ECO:0000256" key="1">
    <source>
        <dbReference type="ARBA" id="ARBA00004123"/>
    </source>
</evidence>
<dbReference type="GO" id="GO:0007165">
    <property type="term" value="P:signal transduction"/>
    <property type="evidence" value="ECO:0007669"/>
    <property type="project" value="InterPro"/>
</dbReference>
<protein>
    <recommendedName>
        <fullName evidence="5">Tify domain-containing protein</fullName>
    </recommendedName>
</protein>
<feature type="non-terminal residue" evidence="6">
    <location>
        <position position="1"/>
    </location>
</feature>
<dbReference type="InterPro" id="IPR031307">
    <property type="entry name" value="Ninja_fam"/>
</dbReference>
<organism evidence="6 7">
    <name type="scientific">Taxus chinensis</name>
    <name type="common">Chinese yew</name>
    <name type="synonym">Taxus wallichiana var. chinensis</name>
    <dbReference type="NCBI Taxonomy" id="29808"/>
    <lineage>
        <taxon>Eukaryota</taxon>
        <taxon>Viridiplantae</taxon>
        <taxon>Streptophyta</taxon>
        <taxon>Embryophyta</taxon>
        <taxon>Tracheophyta</taxon>
        <taxon>Spermatophyta</taxon>
        <taxon>Pinopsida</taxon>
        <taxon>Pinidae</taxon>
        <taxon>Conifers II</taxon>
        <taxon>Cupressales</taxon>
        <taxon>Taxaceae</taxon>
        <taxon>Taxus</taxon>
    </lineage>
</organism>
<sequence>AVQAPQGSLGVRSAPSETAPQDSQKLESAKSSMKDERQLERTCSDTGGTSISSKAADDDAKHGVTWSKENANHLPMIDILFQEFGNLRPGIAPGLKFGGTGNSPDLPWVSTTGGPNGKTISGAMYRYNRNQVRIVCACHGRHMSPTEFVQHANDADASNLDNNVVADSFPAGNQATSAQDTIVLDDIDLASKWVEESNLVEFDHDDLGWMDLDDEPLVAPNMTGTSPAITSIVDVPKEFEQEEHDDIDEDDDLILNNGA</sequence>
<reference evidence="6 7" key="1">
    <citation type="journal article" date="2021" name="Nat. Plants">
        <title>The Taxus genome provides insights into paclitaxel biosynthesis.</title>
        <authorList>
            <person name="Xiong X."/>
            <person name="Gou J."/>
            <person name="Liao Q."/>
            <person name="Li Y."/>
            <person name="Zhou Q."/>
            <person name="Bi G."/>
            <person name="Li C."/>
            <person name="Du R."/>
            <person name="Wang X."/>
            <person name="Sun T."/>
            <person name="Guo L."/>
            <person name="Liang H."/>
            <person name="Lu P."/>
            <person name="Wu Y."/>
            <person name="Zhang Z."/>
            <person name="Ro D.K."/>
            <person name="Shang Y."/>
            <person name="Huang S."/>
            <person name="Yan J."/>
        </authorList>
    </citation>
    <scope>NUCLEOTIDE SEQUENCE [LARGE SCALE GENOMIC DNA]</scope>
    <source>
        <strain evidence="6">Ta-2019</strain>
    </source>
</reference>
<accession>A0AA38LCC8</accession>
<dbReference type="GO" id="GO:0045892">
    <property type="term" value="P:negative regulation of DNA-templated transcription"/>
    <property type="evidence" value="ECO:0007669"/>
    <property type="project" value="TreeGrafter"/>
</dbReference>
<evidence type="ECO:0000256" key="4">
    <source>
        <dbReference type="SAM" id="MobiDB-lite"/>
    </source>
</evidence>
<dbReference type="InterPro" id="IPR032308">
    <property type="entry name" value="TDBD"/>
</dbReference>
<keyword evidence="7" id="KW-1185">Reference proteome</keyword>
<evidence type="ECO:0000259" key="5">
    <source>
        <dbReference type="Pfam" id="PF16135"/>
    </source>
</evidence>
<dbReference type="PANTHER" id="PTHR31413:SF12">
    <property type="entry name" value="AFP HOMOLOG 2"/>
    <property type="match status" value="1"/>
</dbReference>
<evidence type="ECO:0000313" key="6">
    <source>
        <dbReference type="EMBL" id="KAH9315442.1"/>
    </source>
</evidence>
<comment type="subcellular location">
    <subcellularLocation>
        <location evidence="1">Nucleus</location>
    </subcellularLocation>
</comment>
<feature type="compositionally biased region" description="Basic and acidic residues" evidence="4">
    <location>
        <begin position="24"/>
        <end position="43"/>
    </location>
</feature>
<feature type="compositionally biased region" description="Polar residues" evidence="4">
    <location>
        <begin position="44"/>
        <end position="53"/>
    </location>
</feature>
<feature type="region of interest" description="Disordered" evidence="4">
    <location>
        <begin position="1"/>
        <end position="60"/>
    </location>
</feature>
<comment type="similarity">
    <text evidence="2">Belongs to the Ninja family.</text>
</comment>
<proteinExistence type="inferred from homology"/>
<feature type="domain" description="Tify" evidence="5">
    <location>
        <begin position="133"/>
        <end position="157"/>
    </location>
</feature>
<keyword evidence="3" id="KW-0539">Nucleus</keyword>
<dbReference type="Pfam" id="PF16135">
    <property type="entry name" value="TDBD"/>
    <property type="match status" value="1"/>
</dbReference>